<dbReference type="GO" id="GO:0032259">
    <property type="term" value="P:methylation"/>
    <property type="evidence" value="ECO:0007669"/>
    <property type="project" value="UniProtKB-KW"/>
</dbReference>
<evidence type="ECO:0000256" key="1">
    <source>
        <dbReference type="ARBA" id="ARBA00022603"/>
    </source>
</evidence>
<dbReference type="OrthoDB" id="9765084at2"/>
<feature type="domain" description="Methyltransferase" evidence="3">
    <location>
        <begin position="56"/>
        <end position="147"/>
    </location>
</feature>
<dbReference type="Pfam" id="PF13649">
    <property type="entry name" value="Methyltransf_25"/>
    <property type="match status" value="1"/>
</dbReference>
<evidence type="ECO:0000259" key="3">
    <source>
        <dbReference type="Pfam" id="PF13649"/>
    </source>
</evidence>
<evidence type="ECO:0000313" key="5">
    <source>
        <dbReference type="Proteomes" id="UP000334990"/>
    </source>
</evidence>
<proteinExistence type="predicted"/>
<dbReference type="PANTHER" id="PTHR43861">
    <property type="entry name" value="TRANS-ACONITATE 2-METHYLTRANSFERASE-RELATED"/>
    <property type="match status" value="1"/>
</dbReference>
<organism evidence="4 5">
    <name type="scientific">Acrocarpospora corrugata</name>
    <dbReference type="NCBI Taxonomy" id="35763"/>
    <lineage>
        <taxon>Bacteria</taxon>
        <taxon>Bacillati</taxon>
        <taxon>Actinomycetota</taxon>
        <taxon>Actinomycetes</taxon>
        <taxon>Streptosporangiales</taxon>
        <taxon>Streptosporangiaceae</taxon>
        <taxon>Acrocarpospora</taxon>
    </lineage>
</organism>
<dbReference type="Gene3D" id="3.40.50.150">
    <property type="entry name" value="Vaccinia Virus protein VP39"/>
    <property type="match status" value="1"/>
</dbReference>
<dbReference type="Proteomes" id="UP000334990">
    <property type="component" value="Unassembled WGS sequence"/>
</dbReference>
<comment type="caution">
    <text evidence="4">The sequence shown here is derived from an EMBL/GenBank/DDBJ whole genome shotgun (WGS) entry which is preliminary data.</text>
</comment>
<keyword evidence="1 4" id="KW-0489">Methyltransferase</keyword>
<dbReference type="RefSeq" id="WP_155337391.1">
    <property type="nucleotide sequence ID" value="NZ_BAAABN010000002.1"/>
</dbReference>
<reference evidence="4 5" key="1">
    <citation type="submission" date="2019-10" db="EMBL/GenBank/DDBJ databases">
        <title>Whole genome shotgun sequence of Acrocarpospora corrugata NBRC 13972.</title>
        <authorList>
            <person name="Ichikawa N."/>
            <person name="Kimura A."/>
            <person name="Kitahashi Y."/>
            <person name="Komaki H."/>
            <person name="Oguchi A."/>
        </authorList>
    </citation>
    <scope>NUCLEOTIDE SEQUENCE [LARGE SCALE GENOMIC DNA]</scope>
    <source>
        <strain evidence="4 5">NBRC 13972</strain>
    </source>
</reference>
<dbReference type="EMBL" id="BLAD01000048">
    <property type="protein sequence ID" value="GES01092.1"/>
    <property type="molecule type" value="Genomic_DNA"/>
</dbReference>
<accession>A0A5M3VZB8</accession>
<dbReference type="InterPro" id="IPR041698">
    <property type="entry name" value="Methyltransf_25"/>
</dbReference>
<protein>
    <submittedName>
        <fullName evidence="4">Methyltransferase</fullName>
    </submittedName>
</protein>
<dbReference type="InterPro" id="IPR029063">
    <property type="entry name" value="SAM-dependent_MTases_sf"/>
</dbReference>
<dbReference type="PANTHER" id="PTHR43861:SF1">
    <property type="entry name" value="TRANS-ACONITATE 2-METHYLTRANSFERASE"/>
    <property type="match status" value="1"/>
</dbReference>
<sequence>MTTESESGSSREEYRALQAEAFNRIGSRYDDAFPHKEGQIAAGEWLIKQLQPGARVLDVGCGTGSPTSQQFAEAGCEVVGIDISPVMLDIARKNVPEGTFLERDITELDDSLGRFDAVVAFFVLLMLPREQIATALKRIHDVLVPGGVLALSMVEIDLDDVPFQFLGAPVRVTGYLRDDLRAVIEEAGFTVVLETDISYAPATTQAPPEIQLFLNCRRNQF</sequence>
<keyword evidence="5" id="KW-1185">Reference proteome</keyword>
<dbReference type="SUPFAM" id="SSF53335">
    <property type="entry name" value="S-adenosyl-L-methionine-dependent methyltransferases"/>
    <property type="match status" value="1"/>
</dbReference>
<evidence type="ECO:0000256" key="2">
    <source>
        <dbReference type="ARBA" id="ARBA00022679"/>
    </source>
</evidence>
<dbReference type="CDD" id="cd02440">
    <property type="entry name" value="AdoMet_MTases"/>
    <property type="match status" value="1"/>
</dbReference>
<dbReference type="AlphaFoldDB" id="A0A5M3VZB8"/>
<name>A0A5M3VZB8_9ACTN</name>
<keyword evidence="2 4" id="KW-0808">Transferase</keyword>
<evidence type="ECO:0000313" key="4">
    <source>
        <dbReference type="EMBL" id="GES01092.1"/>
    </source>
</evidence>
<dbReference type="GO" id="GO:0008168">
    <property type="term" value="F:methyltransferase activity"/>
    <property type="evidence" value="ECO:0007669"/>
    <property type="project" value="UniProtKB-KW"/>
</dbReference>
<gene>
    <name evidence="4" type="ORF">Acor_31560</name>
</gene>